<name>A0A8S1R6C8_9CILI</name>
<evidence type="ECO:0000256" key="2">
    <source>
        <dbReference type="ARBA" id="ARBA00022692"/>
    </source>
</evidence>
<evidence type="ECO:0000313" key="7">
    <source>
        <dbReference type="Proteomes" id="UP000692954"/>
    </source>
</evidence>
<evidence type="ECO:0000256" key="3">
    <source>
        <dbReference type="ARBA" id="ARBA00022989"/>
    </source>
</evidence>
<dbReference type="Pfam" id="PF10639">
    <property type="entry name" value="TMEM234"/>
    <property type="match status" value="1"/>
</dbReference>
<keyword evidence="3 5" id="KW-1133">Transmembrane helix</keyword>
<keyword evidence="4 5" id="KW-0472">Membrane</keyword>
<protein>
    <recommendedName>
        <fullName evidence="8">Transmembrane protein 234</fullName>
    </recommendedName>
</protein>
<evidence type="ECO:0000256" key="5">
    <source>
        <dbReference type="SAM" id="Phobius"/>
    </source>
</evidence>
<dbReference type="Proteomes" id="UP000692954">
    <property type="component" value="Unassembled WGS sequence"/>
</dbReference>
<comment type="caution">
    <text evidence="6">The sequence shown here is derived from an EMBL/GenBank/DDBJ whole genome shotgun (WGS) entry which is preliminary data.</text>
</comment>
<keyword evidence="2 5" id="KW-0812">Transmembrane</keyword>
<dbReference type="InterPro" id="IPR018908">
    <property type="entry name" value="TMEM234"/>
</dbReference>
<proteinExistence type="predicted"/>
<evidence type="ECO:0008006" key="8">
    <source>
        <dbReference type="Google" id="ProtNLM"/>
    </source>
</evidence>
<evidence type="ECO:0000256" key="1">
    <source>
        <dbReference type="ARBA" id="ARBA00004141"/>
    </source>
</evidence>
<sequence length="119" mass="13301">MIYIIGLLLVGIIWGITNPFMESGVGNKQQDLFGFKSFISTILDYKFIIPFGINQSASIFYYYLLGHSPLSLGPVIVNCVNSATTVITESRLKKKQLKQKTWVGLILIFIGTYLICSSK</sequence>
<dbReference type="GO" id="GO:0016020">
    <property type="term" value="C:membrane"/>
    <property type="evidence" value="ECO:0007669"/>
    <property type="project" value="UniProtKB-SubCell"/>
</dbReference>
<dbReference type="OrthoDB" id="43458at2759"/>
<comment type="subcellular location">
    <subcellularLocation>
        <location evidence="1">Membrane</location>
        <topology evidence="1">Multi-pass membrane protein</topology>
    </subcellularLocation>
</comment>
<feature type="transmembrane region" description="Helical" evidence="5">
    <location>
        <begin position="101"/>
        <end position="118"/>
    </location>
</feature>
<evidence type="ECO:0000313" key="6">
    <source>
        <dbReference type="EMBL" id="CAD8122702.1"/>
    </source>
</evidence>
<dbReference type="EMBL" id="CAJJDN010000140">
    <property type="protein sequence ID" value="CAD8122702.1"/>
    <property type="molecule type" value="Genomic_DNA"/>
</dbReference>
<evidence type="ECO:0000256" key="4">
    <source>
        <dbReference type="ARBA" id="ARBA00023136"/>
    </source>
</evidence>
<feature type="transmembrane region" description="Helical" evidence="5">
    <location>
        <begin position="60"/>
        <end position="80"/>
    </location>
</feature>
<dbReference type="AlphaFoldDB" id="A0A8S1R6C8"/>
<organism evidence="6 7">
    <name type="scientific">Paramecium sonneborni</name>
    <dbReference type="NCBI Taxonomy" id="65129"/>
    <lineage>
        <taxon>Eukaryota</taxon>
        <taxon>Sar</taxon>
        <taxon>Alveolata</taxon>
        <taxon>Ciliophora</taxon>
        <taxon>Intramacronucleata</taxon>
        <taxon>Oligohymenophorea</taxon>
        <taxon>Peniculida</taxon>
        <taxon>Parameciidae</taxon>
        <taxon>Paramecium</taxon>
    </lineage>
</organism>
<gene>
    <name evidence="6" type="ORF">PSON_ATCC_30995.1.T1400040</name>
</gene>
<dbReference type="PANTHER" id="PTHR28668:SF1">
    <property type="entry name" value="TRANSMEMBRANE PROTEIN 234"/>
    <property type="match status" value="1"/>
</dbReference>
<keyword evidence="7" id="KW-1185">Reference proteome</keyword>
<dbReference type="PANTHER" id="PTHR28668">
    <property type="entry name" value="TRANSMEMBRANE PROTEIN 234"/>
    <property type="match status" value="1"/>
</dbReference>
<reference evidence="6" key="1">
    <citation type="submission" date="2021-01" db="EMBL/GenBank/DDBJ databases">
        <authorList>
            <consortium name="Genoscope - CEA"/>
            <person name="William W."/>
        </authorList>
    </citation>
    <scope>NUCLEOTIDE SEQUENCE</scope>
</reference>
<accession>A0A8S1R6C8</accession>